<evidence type="ECO:0000256" key="4">
    <source>
        <dbReference type="ARBA" id="ARBA00024207"/>
    </source>
</evidence>
<name>A0ABU8MGD2_9PSEU</name>
<dbReference type="NCBIfam" id="NF047751">
    <property type="entry name" value="HepT_toxin"/>
    <property type="match status" value="1"/>
</dbReference>
<dbReference type="Proteomes" id="UP001385809">
    <property type="component" value="Unassembled WGS sequence"/>
</dbReference>
<dbReference type="InterPro" id="IPR037038">
    <property type="entry name" value="HepT-like_sf"/>
</dbReference>
<evidence type="ECO:0000256" key="1">
    <source>
        <dbReference type="ARBA" id="ARBA00022649"/>
    </source>
</evidence>
<keyword evidence="1" id="KW-1277">Toxin-antitoxin system</keyword>
<evidence type="ECO:0000256" key="2">
    <source>
        <dbReference type="ARBA" id="ARBA00022722"/>
    </source>
</evidence>
<reference evidence="5 6" key="1">
    <citation type="submission" date="2024-03" db="EMBL/GenBank/DDBJ databases">
        <title>Actinomycetospora sp. OC33-EN08, a novel actinomycete isolated from wild orchid (Aerides multiflora).</title>
        <authorList>
            <person name="Suriyachadkun C."/>
        </authorList>
    </citation>
    <scope>NUCLEOTIDE SEQUENCE [LARGE SCALE GENOMIC DNA]</scope>
    <source>
        <strain evidence="5 6">OC33-EN08</strain>
    </source>
</reference>
<accession>A0ABU8MGD2</accession>
<keyword evidence="2" id="KW-0540">Nuclease</keyword>
<dbReference type="Gene3D" id="1.20.120.580">
    <property type="entry name" value="bsu32300-like"/>
    <property type="match status" value="1"/>
</dbReference>
<proteinExistence type="inferred from homology"/>
<dbReference type="EMBL" id="JBBEGN010000001">
    <property type="protein sequence ID" value="MEJ2866359.1"/>
    <property type="molecule type" value="Genomic_DNA"/>
</dbReference>
<comment type="caution">
    <text evidence="5">The sequence shown here is derived from an EMBL/GenBank/DDBJ whole genome shotgun (WGS) entry which is preliminary data.</text>
</comment>
<evidence type="ECO:0000313" key="6">
    <source>
        <dbReference type="Proteomes" id="UP001385809"/>
    </source>
</evidence>
<dbReference type="InterPro" id="IPR008201">
    <property type="entry name" value="HepT-like"/>
</dbReference>
<dbReference type="PANTHER" id="PTHR33397:SF5">
    <property type="entry name" value="RNASE YUTE-RELATED"/>
    <property type="match status" value="1"/>
</dbReference>
<comment type="similarity">
    <text evidence="4">Belongs to the HepT RNase toxin family.</text>
</comment>
<dbReference type="InterPro" id="IPR052379">
    <property type="entry name" value="Type_VII_TA_RNase"/>
</dbReference>
<organism evidence="5 6">
    <name type="scientific">Actinomycetospora aurantiaca</name>
    <dbReference type="NCBI Taxonomy" id="3129233"/>
    <lineage>
        <taxon>Bacteria</taxon>
        <taxon>Bacillati</taxon>
        <taxon>Actinomycetota</taxon>
        <taxon>Actinomycetes</taxon>
        <taxon>Pseudonocardiales</taxon>
        <taxon>Pseudonocardiaceae</taxon>
        <taxon>Actinomycetospora</taxon>
    </lineage>
</organism>
<evidence type="ECO:0000256" key="3">
    <source>
        <dbReference type="ARBA" id="ARBA00022801"/>
    </source>
</evidence>
<evidence type="ECO:0000313" key="5">
    <source>
        <dbReference type="EMBL" id="MEJ2866359.1"/>
    </source>
</evidence>
<gene>
    <name evidence="5" type="ORF">WCD74_01195</name>
</gene>
<protein>
    <submittedName>
        <fullName evidence="5">DUF86 domain-containing protein</fullName>
    </submittedName>
</protein>
<sequence length="128" mass="14093">MRSVRDDLEALTTEATSDVESRAHPMWLPGVKYTMITAIEGCVDMAQHLCSSEGWGPPSDNGDAIRVLARHGVLDGAPAERMVLAVGFRNVLVHEYVAVDDRIVRSRLTDLSDLDEFLVAVAAWMQRA</sequence>
<dbReference type="PANTHER" id="PTHR33397">
    <property type="entry name" value="UPF0331 PROTEIN YUTE"/>
    <property type="match status" value="1"/>
</dbReference>
<keyword evidence="6" id="KW-1185">Reference proteome</keyword>
<dbReference type="RefSeq" id="WP_337692983.1">
    <property type="nucleotide sequence ID" value="NZ_JBBEGN010000001.1"/>
</dbReference>
<keyword evidence="3" id="KW-0378">Hydrolase</keyword>
<dbReference type="Pfam" id="PF01934">
    <property type="entry name" value="HepT-like"/>
    <property type="match status" value="1"/>
</dbReference>